<evidence type="ECO:0000256" key="1">
    <source>
        <dbReference type="ARBA" id="ARBA00004496"/>
    </source>
</evidence>
<keyword evidence="9" id="KW-1185">Reference proteome</keyword>
<organism evidence="8 9">
    <name type="scientific">Leishmania mexicana (strain MHOM/GT/2001/U1103)</name>
    <dbReference type="NCBI Taxonomy" id="929439"/>
    <lineage>
        <taxon>Eukaryota</taxon>
        <taxon>Discoba</taxon>
        <taxon>Euglenozoa</taxon>
        <taxon>Kinetoplastea</taxon>
        <taxon>Metakinetoplastina</taxon>
        <taxon>Trypanosomatida</taxon>
        <taxon>Trypanosomatidae</taxon>
        <taxon>Leishmaniinae</taxon>
        <taxon>Leishmania</taxon>
    </lineage>
</organism>
<proteinExistence type="inferred from homology"/>
<protein>
    <recommendedName>
        <fullName evidence="3">Rab3 GTPase-activating protein catalytic subunit</fullName>
    </recommendedName>
</protein>
<feature type="region of interest" description="Disordered" evidence="6">
    <location>
        <begin position="619"/>
        <end position="652"/>
    </location>
</feature>
<evidence type="ECO:0000256" key="6">
    <source>
        <dbReference type="SAM" id="MobiDB-lite"/>
    </source>
</evidence>
<feature type="compositionally biased region" description="Low complexity" evidence="6">
    <location>
        <begin position="804"/>
        <end position="815"/>
    </location>
</feature>
<gene>
    <name evidence="8" type="ORF">LMXM_25_1490</name>
</gene>
<dbReference type="GO" id="GO:0005737">
    <property type="term" value="C:cytoplasm"/>
    <property type="evidence" value="ECO:0007669"/>
    <property type="project" value="UniProtKB-SubCell"/>
</dbReference>
<dbReference type="Proteomes" id="UP000007259">
    <property type="component" value="Chromosome 25"/>
</dbReference>
<comment type="similarity">
    <text evidence="2">Belongs to the Rab3-GAP catalytic subunit family.</text>
</comment>
<accession>E9AXN0</accession>
<dbReference type="RefSeq" id="XP_003876206.1">
    <property type="nucleotide sequence ID" value="XM_003876157.1"/>
</dbReference>
<keyword evidence="5" id="KW-0963">Cytoplasm</keyword>
<evidence type="ECO:0000313" key="8">
    <source>
        <dbReference type="EMBL" id="CBZ27721.1"/>
    </source>
</evidence>
<dbReference type="OrthoDB" id="17346at2759"/>
<evidence type="ECO:0000259" key="7">
    <source>
        <dbReference type="Pfam" id="PF13890"/>
    </source>
</evidence>
<dbReference type="VEuPathDB" id="TriTrypDB:LmxM.25.1490"/>
<dbReference type="InterPro" id="IPR026147">
    <property type="entry name" value="Rab3GAP1_conserved"/>
</dbReference>
<feature type="region of interest" description="Disordered" evidence="6">
    <location>
        <begin position="1025"/>
        <end position="1053"/>
    </location>
</feature>
<dbReference type="InterPro" id="IPR045700">
    <property type="entry name" value="Rab3GAP1"/>
</dbReference>
<dbReference type="PANTHER" id="PTHR21422:SF9">
    <property type="entry name" value="RAB3 GTPASE-ACTIVATING PROTEIN CATALYTIC SUBUNIT"/>
    <property type="match status" value="1"/>
</dbReference>
<name>E9AXN0_LEIMU</name>
<dbReference type="GeneID" id="13449049"/>
<dbReference type="PhylomeDB" id="E9AXN0"/>
<dbReference type="EMBL" id="FR799578">
    <property type="protein sequence ID" value="CBZ27721.1"/>
    <property type="molecule type" value="Genomic_DNA"/>
</dbReference>
<evidence type="ECO:0000256" key="2">
    <source>
        <dbReference type="ARBA" id="ARBA00008856"/>
    </source>
</evidence>
<dbReference type="OMA" id="RLTCMAE"/>
<reference evidence="8 9" key="1">
    <citation type="journal article" date="2011" name="Genome Res.">
        <title>Chromosome and gene copy number variation allow major structural change between species and strains of Leishmania.</title>
        <authorList>
            <person name="Rogers M.B."/>
            <person name="Hilley J.D."/>
            <person name="Dickens N.J."/>
            <person name="Wilkes J."/>
            <person name="Bates P.A."/>
            <person name="Depledge D.P."/>
            <person name="Harris D."/>
            <person name="Her Y."/>
            <person name="Herzyk P."/>
            <person name="Imamura H."/>
            <person name="Otto T.D."/>
            <person name="Sanders M."/>
            <person name="Seeger K."/>
            <person name="Dujardin J.C."/>
            <person name="Berriman M."/>
            <person name="Smith D.F."/>
            <person name="Hertz-Fowler C."/>
            <person name="Mottram J.C."/>
        </authorList>
    </citation>
    <scope>NUCLEOTIDE SEQUENCE [LARGE SCALE GENOMIC DNA]</scope>
    <source>
        <strain evidence="8 9">MHOM/GT/2001/U1103</strain>
    </source>
</reference>
<sequence length="1244" mass="134802">METTYARSESPPEAPSEEIPLLIEDFSCANSFEEHVKVIEQYLAVLFDGEPLLQSFLVAPVSAAAGGGAPSDRKIGADIESGVPASSSSPASPTTTSSSPASLSTNDEAANLSTASKVFGRTISLYTPDPTSLDKDLSIAVEVHVRDATHPIMQQYCTPLFFLIKKAVASASYRESETSYLLSLLSTAVRQMLLQQQKNRVKGGVLRLCPASRRPAAPGCLPPSHRQQAPAASLLPSPFFYPDGCAPCFAPAGDSYKQTFVGVAPPLPTCAALPPMPAPPSSPSPTISPVEWSLLHQRSFTTRFLADAFGRVPEHCQSLSDYIDLFQLHVGQHSRIRSDDFDGICVSLWKKYVLPVPWKFHPYGLSADSKPNSGDNHADDAHASAGDAVPLSAASSFLTWESVLRRENEYVRLLCGAFTHDFGTAAPPLKHVRFHFQWNQLQDIEAHEAVGRASHLDPFQYTLTATAPGTAPPAVLTFSSAAAAQAAQRKCSITAQAVVRDDKDIQHGVSEHLAESLLGGYLESLTNTTAARRTTSAHDGNEPGGVRGAVTHAAQVPGDDEGAGTARERAGDNDESGADECSGRRCSEAHLRDLAACIVEWTGANVTLQDSLIQRFAAPLPSDDNDDACGGDDANVYGDGDPDSPQPPGTALAALSGKRSEAVVARHLRSLWGEWEAHRQCCSGEASAPHRQRPKGGAEQEKDLRRSYFPDSFFARFAFICATQVPHPTDVQALWRLCLDALHRLLLDAPHEQKKKSWQRLLDCLGMPPEDPPVDLGRPLLTQKLQLLRYAQAALLRSLEDNGSPTTATPAASTKAEADGAATSLTTSPVRHLITNGEVLCVPPPLPQPPTTMDEVMKRAVELNSLDAAAVESATVEWLQTDPLYNDMCFFLYVNKAHEGRIVRFPDFVQWHSPRDFVEMPSRTLSDDDYLSERMQRQQKEGGASGGKGSAHVWWSLWRRATPRSRDDIVQGLFQPLEQATKILAWLIALPTAELLLEVSNASIANALHHMLCHRCVIGDDRAYRPSGRGRPSDKPDWSSQMPLSAQEAGHPTIPATPRIRALHRYVRDKCAALTKDVEAASALFLTSRGAFAEGAAAQQPPAASEPMIPEMLHGFFANALHQLGEIEVSVCTAVALQYLLGFSTNPDVTATVHALSSPAATPQQHQATSLQMRTVTVSMATWSTAFAKQFARAETREVQESMVRLTCMAERPLDTCPCFQQLVVHQDASRSLRLALALTKEVP</sequence>
<evidence type="ECO:0000313" key="9">
    <source>
        <dbReference type="Proteomes" id="UP000007259"/>
    </source>
</evidence>
<dbReference type="PANTHER" id="PTHR21422">
    <property type="entry name" value="RAB3 GTPASE-ACTIVATING PROTEIN CATALYTIC SUBUNIT"/>
    <property type="match status" value="1"/>
</dbReference>
<comment type="subcellular location">
    <subcellularLocation>
        <location evidence="1">Cytoplasm</location>
    </subcellularLocation>
</comment>
<feature type="region of interest" description="Disordered" evidence="6">
    <location>
        <begin position="555"/>
        <end position="583"/>
    </location>
</feature>
<evidence type="ECO:0000256" key="5">
    <source>
        <dbReference type="ARBA" id="ARBA00022490"/>
    </source>
</evidence>
<feature type="domain" description="Rab3GAP catalytic subunit conserved" evidence="7">
    <location>
        <begin position="822"/>
        <end position="987"/>
    </location>
</feature>
<feature type="region of interest" description="Disordered" evidence="6">
    <location>
        <begin position="67"/>
        <end position="106"/>
    </location>
</feature>
<dbReference type="AlphaFoldDB" id="E9AXN0"/>
<dbReference type="KEGG" id="lmi:LMXM_25_1490"/>
<dbReference type="Pfam" id="PF13890">
    <property type="entry name" value="Rab3-GTPase_cat"/>
    <property type="match status" value="1"/>
</dbReference>
<feature type="compositionally biased region" description="Low complexity" evidence="6">
    <location>
        <begin position="84"/>
        <end position="105"/>
    </location>
</feature>
<keyword evidence="4" id="KW-0343">GTPase activation</keyword>
<evidence type="ECO:0000256" key="3">
    <source>
        <dbReference type="ARBA" id="ARBA00015817"/>
    </source>
</evidence>
<evidence type="ECO:0000256" key="4">
    <source>
        <dbReference type="ARBA" id="ARBA00022468"/>
    </source>
</evidence>
<feature type="region of interest" description="Disordered" evidence="6">
    <location>
        <begin position="801"/>
        <end position="824"/>
    </location>
</feature>
<dbReference type="GO" id="GO:0005096">
    <property type="term" value="F:GTPase activator activity"/>
    <property type="evidence" value="ECO:0007669"/>
    <property type="project" value="UniProtKB-KW"/>
</dbReference>